<dbReference type="PANTHER" id="PTHR41373">
    <property type="entry name" value="DUF2156 DOMAIN-CONTAINING PROTEIN"/>
    <property type="match status" value="1"/>
</dbReference>
<dbReference type="EMBL" id="FNNF01000015">
    <property type="protein sequence ID" value="SDW45875.1"/>
    <property type="molecule type" value="Genomic_DNA"/>
</dbReference>
<dbReference type="InterPro" id="IPR016181">
    <property type="entry name" value="Acyl_CoA_acyltransferase"/>
</dbReference>
<feature type="domain" description="N-acetyltransferase" evidence="1">
    <location>
        <begin position="295"/>
        <end position="434"/>
    </location>
</feature>
<dbReference type="STRING" id="1630.SAMN05216514_10355"/>
<evidence type="ECO:0000313" key="2">
    <source>
        <dbReference type="EMBL" id="SDW45875.1"/>
    </source>
</evidence>
<dbReference type="eggNOG" id="COG4552">
    <property type="taxonomic scope" value="Bacteria"/>
</dbReference>
<dbReference type="InterPro" id="IPR016732">
    <property type="entry name" value="UCP018688"/>
</dbReference>
<dbReference type="PROSITE" id="PS51186">
    <property type="entry name" value="GNAT"/>
    <property type="match status" value="1"/>
</dbReference>
<evidence type="ECO:0000313" key="3">
    <source>
        <dbReference type="Proteomes" id="UP000182429"/>
    </source>
</evidence>
<dbReference type="RefSeq" id="WP_074686347.1">
    <property type="nucleotide sequence ID" value="NZ_FNNF01000015.1"/>
</dbReference>
<accession>A0A1H2TQ05</accession>
<reference evidence="2 3" key="1">
    <citation type="submission" date="2016-10" db="EMBL/GenBank/DDBJ databases">
        <authorList>
            <person name="de Groot N.N."/>
        </authorList>
    </citation>
    <scope>NUCLEOTIDE SEQUENCE [LARGE SCALE GENOMIC DNA]</scope>
    <source>
        <strain evidence="2 3">S3b</strain>
    </source>
</reference>
<proteinExistence type="predicted"/>
<evidence type="ECO:0000259" key="1">
    <source>
        <dbReference type="PROSITE" id="PS51186"/>
    </source>
</evidence>
<sequence length="570" mass="67569">MQPLQLTDYDRIKPYLELGDYEGYNSNFVTMMMWNHEYHIEYEIHDHFLIMLHNYKGTKYFAMPFTSKEYYQEAMDYMIDYAKMNHFPFMIDCAVPAFVDEVKKLYKGRLIFERTRDFDDYVYEREALVSLSGKKMQKRRNHYNQFVKSYPDYEYRSLSLNDDFDLIIKCLAEWESDQSASESLTSEIYGILFLLSSNHLLNIKMGGIFINNELKAFTIASPLLHNTIQIHVEKADKSIRGLYPAIAKEFLEHEFTDYAYVNREEDMGLVGLRQSKMRLHPVHMVEKTRIFIDDTYIRIAKQEDEEAIRALWLDRFEDEDEQSTSFYFDHIYPHAKTYVLCFHDRIISAISVEQFVVNGYEDSYYVMGVLTDRSFEGQGFMKRLFNVVLNDYKEKRLYLTAYHPEVYKSLGFLPSHFMNKVKIDKKYYKTMETDYSLSHEVNAEVMSSLYDNYVSSCLEYRIRDIKSFELLLDRTRAFHQECVILMKDNQPSGYMIYEISNDNVDIVEIIYKREDIDAIVSCIVQSFKGKSINIIIDKEAHIEGKTSSHICMLCNKEDGHDHGIMINEVY</sequence>
<name>A0A1H2TQ05_9FIRM</name>
<dbReference type="AlphaFoldDB" id="A0A1H2TQ05"/>
<dbReference type="SUPFAM" id="SSF55729">
    <property type="entry name" value="Acyl-CoA N-acyltransferases (Nat)"/>
    <property type="match status" value="3"/>
</dbReference>
<dbReference type="eggNOG" id="COG4866">
    <property type="taxonomic scope" value="Bacteria"/>
</dbReference>
<dbReference type="Pfam" id="PF13527">
    <property type="entry name" value="Acetyltransf_9"/>
    <property type="match status" value="1"/>
</dbReference>
<dbReference type="Gene3D" id="3.40.630.30">
    <property type="match status" value="3"/>
</dbReference>
<dbReference type="InterPro" id="IPR000182">
    <property type="entry name" value="GNAT_dom"/>
</dbReference>
<dbReference type="Proteomes" id="UP000182429">
    <property type="component" value="Unassembled WGS sequence"/>
</dbReference>
<dbReference type="PANTHER" id="PTHR41373:SF1">
    <property type="entry name" value="PHOSPHATIDYLGLYCEROL LYSYLTRANSFERASE C-TERMINAL DOMAIN-CONTAINING PROTEIN"/>
    <property type="match status" value="1"/>
</dbReference>
<dbReference type="Pfam" id="PF09924">
    <property type="entry name" value="LPG_synthase_C"/>
    <property type="match status" value="1"/>
</dbReference>
<protein>
    <recommendedName>
        <fullName evidence="1">N-acetyltransferase domain-containing protein</fullName>
    </recommendedName>
</protein>
<dbReference type="InterPro" id="IPR024320">
    <property type="entry name" value="LPG_synthase_C"/>
</dbReference>
<dbReference type="GO" id="GO:0016747">
    <property type="term" value="F:acyltransferase activity, transferring groups other than amino-acyl groups"/>
    <property type="evidence" value="ECO:0007669"/>
    <property type="project" value="InterPro"/>
</dbReference>
<gene>
    <name evidence="2" type="ORF">SAMN04487759_11528</name>
</gene>
<organism evidence="2 3">
    <name type="scientific">Kandleria vitulina</name>
    <dbReference type="NCBI Taxonomy" id="1630"/>
    <lineage>
        <taxon>Bacteria</taxon>
        <taxon>Bacillati</taxon>
        <taxon>Bacillota</taxon>
        <taxon>Erysipelotrichia</taxon>
        <taxon>Erysipelotrichales</taxon>
        <taxon>Coprobacillaceae</taxon>
        <taxon>Kandleria</taxon>
    </lineage>
</organism>
<dbReference type="OrthoDB" id="9765580at2"/>